<evidence type="ECO:0000256" key="5">
    <source>
        <dbReference type="SAM" id="Phobius"/>
    </source>
</evidence>
<dbReference type="PANTHER" id="PTHR23017:SF3">
    <property type="entry name" value="G-PROTEIN COUPLED RECEPTORS FAMILY 1 PROFILE DOMAIN-CONTAINING PROTEIN"/>
    <property type="match status" value="1"/>
</dbReference>
<evidence type="ECO:0000259" key="6">
    <source>
        <dbReference type="PROSITE" id="PS50262"/>
    </source>
</evidence>
<accession>A0AA39H9D0</accession>
<feature type="transmembrane region" description="Helical" evidence="5">
    <location>
        <begin position="271"/>
        <end position="294"/>
    </location>
</feature>
<dbReference type="EMBL" id="JAUCMV010000004">
    <property type="protein sequence ID" value="KAK0401661.1"/>
    <property type="molecule type" value="Genomic_DNA"/>
</dbReference>
<evidence type="ECO:0000313" key="8">
    <source>
        <dbReference type="Proteomes" id="UP001175271"/>
    </source>
</evidence>
<reference evidence="7" key="1">
    <citation type="submission" date="2023-06" db="EMBL/GenBank/DDBJ databases">
        <title>Genomic analysis of the entomopathogenic nematode Steinernema hermaphroditum.</title>
        <authorList>
            <person name="Schwarz E.M."/>
            <person name="Heppert J.K."/>
            <person name="Baniya A."/>
            <person name="Schwartz H.T."/>
            <person name="Tan C.-H."/>
            <person name="Antoshechkin I."/>
            <person name="Sternberg P.W."/>
            <person name="Goodrich-Blair H."/>
            <person name="Dillman A.R."/>
        </authorList>
    </citation>
    <scope>NUCLEOTIDE SEQUENCE</scope>
    <source>
        <strain evidence="7">PS9179</strain>
        <tissue evidence="7">Whole animal</tissue>
    </source>
</reference>
<keyword evidence="4 5" id="KW-0472">Membrane</keyword>
<evidence type="ECO:0000256" key="3">
    <source>
        <dbReference type="ARBA" id="ARBA00022989"/>
    </source>
</evidence>
<comment type="subcellular location">
    <subcellularLocation>
        <location evidence="1">Membrane</location>
    </subcellularLocation>
</comment>
<evidence type="ECO:0000256" key="4">
    <source>
        <dbReference type="ARBA" id="ARBA00023136"/>
    </source>
</evidence>
<evidence type="ECO:0000256" key="1">
    <source>
        <dbReference type="ARBA" id="ARBA00004370"/>
    </source>
</evidence>
<organism evidence="7 8">
    <name type="scientific">Steinernema hermaphroditum</name>
    <dbReference type="NCBI Taxonomy" id="289476"/>
    <lineage>
        <taxon>Eukaryota</taxon>
        <taxon>Metazoa</taxon>
        <taxon>Ecdysozoa</taxon>
        <taxon>Nematoda</taxon>
        <taxon>Chromadorea</taxon>
        <taxon>Rhabditida</taxon>
        <taxon>Tylenchina</taxon>
        <taxon>Panagrolaimomorpha</taxon>
        <taxon>Strongyloidoidea</taxon>
        <taxon>Steinernematidae</taxon>
        <taxon>Steinernema</taxon>
    </lineage>
</organism>
<protein>
    <recommendedName>
        <fullName evidence="6">G-protein coupled receptors family 1 profile domain-containing protein</fullName>
    </recommendedName>
</protein>
<dbReference type="SUPFAM" id="SSF81321">
    <property type="entry name" value="Family A G protein-coupled receptor-like"/>
    <property type="match status" value="1"/>
</dbReference>
<evidence type="ECO:0000313" key="7">
    <source>
        <dbReference type="EMBL" id="KAK0401661.1"/>
    </source>
</evidence>
<dbReference type="AlphaFoldDB" id="A0AA39H9D0"/>
<dbReference type="GO" id="GO:0016020">
    <property type="term" value="C:membrane"/>
    <property type="evidence" value="ECO:0007669"/>
    <property type="project" value="UniProtKB-SubCell"/>
</dbReference>
<dbReference type="Gene3D" id="1.20.1070.10">
    <property type="entry name" value="Rhodopsin 7-helix transmembrane proteins"/>
    <property type="match status" value="1"/>
</dbReference>
<keyword evidence="3 5" id="KW-1133">Transmembrane helix</keyword>
<dbReference type="Pfam" id="PF10328">
    <property type="entry name" value="7TM_GPCR_Srx"/>
    <property type="match status" value="1"/>
</dbReference>
<name>A0AA39H9D0_9BILA</name>
<keyword evidence="2 5" id="KW-0812">Transmembrane</keyword>
<evidence type="ECO:0000256" key="2">
    <source>
        <dbReference type="ARBA" id="ARBA00022692"/>
    </source>
</evidence>
<dbReference type="InterPro" id="IPR019430">
    <property type="entry name" value="7TM_GPCR_serpentine_rcpt_Srx"/>
</dbReference>
<proteinExistence type="predicted"/>
<comment type="caution">
    <text evidence="7">The sequence shown here is derived from an EMBL/GenBank/DDBJ whole genome shotgun (WGS) entry which is preliminary data.</text>
</comment>
<gene>
    <name evidence="7" type="ORF">QR680_015903</name>
</gene>
<dbReference type="PANTHER" id="PTHR23017">
    <property type="entry name" value="SERPENTINE RECEPTOR, CLASS X"/>
    <property type="match status" value="1"/>
</dbReference>
<keyword evidence="8" id="KW-1185">Reference proteome</keyword>
<feature type="transmembrane region" description="Helical" evidence="5">
    <location>
        <begin position="61"/>
        <end position="82"/>
    </location>
</feature>
<feature type="transmembrane region" description="Helical" evidence="5">
    <location>
        <begin position="94"/>
        <end position="116"/>
    </location>
</feature>
<feature type="transmembrane region" description="Helical" evidence="5">
    <location>
        <begin position="223"/>
        <end position="243"/>
    </location>
</feature>
<sequence>MEQLNVTEVFYYGNELQGRGETSAFDIAVGVFVTMLSLAAVSVGIRNLYIIKKMTIFHSAFGCLWISRTIGEIGANIVHVIYSGPITILQPKDISPTFGIVAFTVGYFFACESCVLHQYISANRMFAVCTPIKYKSIFTKRVTATIILITWLEVAIIMTLYHVIPCSMIGYSPQFYEYVFIKCTADMDRDYSITVVQNISMYGTLVAVVMVNNRASSGQAYSIIAFNALIASHLNNGLALIIFNPEVHKFLGIRKNIKIDPTSSERLAATGIPIVGGLAAGPIGGILGLVVSLLQTVLNLLVPLLKGLPVVGSVVGGH</sequence>
<feature type="transmembrane region" description="Helical" evidence="5">
    <location>
        <begin position="142"/>
        <end position="171"/>
    </location>
</feature>
<feature type="domain" description="G-protein coupled receptors family 1 profile" evidence="6">
    <location>
        <begin position="120"/>
        <end position="230"/>
    </location>
</feature>
<feature type="transmembrane region" description="Helical" evidence="5">
    <location>
        <begin position="191"/>
        <end position="211"/>
    </location>
</feature>
<feature type="transmembrane region" description="Helical" evidence="5">
    <location>
        <begin position="27"/>
        <end position="49"/>
    </location>
</feature>
<dbReference type="Proteomes" id="UP001175271">
    <property type="component" value="Unassembled WGS sequence"/>
</dbReference>
<dbReference type="InterPro" id="IPR017452">
    <property type="entry name" value="GPCR_Rhodpsn_7TM"/>
</dbReference>
<dbReference type="PROSITE" id="PS50262">
    <property type="entry name" value="G_PROTEIN_RECEP_F1_2"/>
    <property type="match status" value="1"/>
</dbReference>